<dbReference type="PANTHER" id="PTHR43471:SF12">
    <property type="entry name" value="HYPOTHETICAL MEMBRANE PROTEIN, CONSERVED"/>
    <property type="match status" value="1"/>
</dbReference>
<evidence type="ECO:0000256" key="1">
    <source>
        <dbReference type="SAM" id="Phobius"/>
    </source>
</evidence>
<dbReference type="RefSeq" id="WP_191139789.1">
    <property type="nucleotide sequence ID" value="NZ_JACXAG020000004.1"/>
</dbReference>
<keyword evidence="1" id="KW-0812">Transmembrane</keyword>
<feature type="transmembrane region" description="Helical" evidence="1">
    <location>
        <begin position="15"/>
        <end position="34"/>
    </location>
</feature>
<protein>
    <submittedName>
        <fullName evidence="2">ABC transporter permease subunit</fullName>
    </submittedName>
</protein>
<sequence>MNLYLKELKSSRKSLFFWSLGMVFMIVAGMSKYGSLATTGQSLNELMNTMPQSIQAIMGIGTLDLSTPIGYFGVVFSNLILIASIHAILMGANMIAKEETDKTAEFLLTKPLSRAQILSAKLCATVTSILLLNIITSVVSMIILSAYYSEASSLTSLMLLMTGMFFVQLIFASLGIFIATINKSVKKTSAIATAALLITYLLSIAINLSKPLENLQYLTPFKYFEAKTILVDQSLDPLFLMLTLCIVVLFTSFSYGIFKNRDLQI</sequence>
<name>A0A926NGP3_9BACL</name>
<evidence type="ECO:0000313" key="2">
    <source>
        <dbReference type="EMBL" id="MBD1373008.1"/>
    </source>
</evidence>
<feature type="transmembrane region" description="Helical" evidence="1">
    <location>
        <begin position="238"/>
        <end position="258"/>
    </location>
</feature>
<dbReference type="Pfam" id="PF12679">
    <property type="entry name" value="ABC2_membrane_2"/>
    <property type="match status" value="1"/>
</dbReference>
<reference evidence="2" key="1">
    <citation type="submission" date="2020-09" db="EMBL/GenBank/DDBJ databases">
        <title>A novel bacterium of genus Hazenella, isolated from South China Sea.</title>
        <authorList>
            <person name="Huang H."/>
            <person name="Mo K."/>
            <person name="Hu Y."/>
        </authorList>
    </citation>
    <scope>NUCLEOTIDE SEQUENCE</scope>
    <source>
        <strain evidence="2">IB182357</strain>
    </source>
</reference>
<feature type="transmembrane region" description="Helical" evidence="1">
    <location>
        <begin position="154"/>
        <end position="178"/>
    </location>
</feature>
<dbReference type="GO" id="GO:0140359">
    <property type="term" value="F:ABC-type transporter activity"/>
    <property type="evidence" value="ECO:0007669"/>
    <property type="project" value="InterPro"/>
</dbReference>
<keyword evidence="1" id="KW-0472">Membrane</keyword>
<accession>A0A926NGP3</accession>
<comment type="caution">
    <text evidence="2">The sequence shown here is derived from an EMBL/GenBank/DDBJ whole genome shotgun (WGS) entry which is preliminary data.</text>
</comment>
<keyword evidence="3" id="KW-1185">Reference proteome</keyword>
<proteinExistence type="predicted"/>
<dbReference type="GO" id="GO:0005886">
    <property type="term" value="C:plasma membrane"/>
    <property type="evidence" value="ECO:0007669"/>
    <property type="project" value="UniProtKB-SubCell"/>
</dbReference>
<dbReference type="AlphaFoldDB" id="A0A926NGP3"/>
<feature type="transmembrane region" description="Helical" evidence="1">
    <location>
        <begin position="69"/>
        <end position="89"/>
    </location>
</feature>
<evidence type="ECO:0000313" key="3">
    <source>
        <dbReference type="Proteomes" id="UP000661691"/>
    </source>
</evidence>
<gene>
    <name evidence="2" type="ORF">IC620_11625</name>
</gene>
<feature type="transmembrane region" description="Helical" evidence="1">
    <location>
        <begin position="190"/>
        <end position="208"/>
    </location>
</feature>
<dbReference type="Proteomes" id="UP000661691">
    <property type="component" value="Unassembled WGS sequence"/>
</dbReference>
<dbReference type="PANTHER" id="PTHR43471">
    <property type="entry name" value="ABC TRANSPORTER PERMEASE"/>
    <property type="match status" value="1"/>
</dbReference>
<dbReference type="EMBL" id="JACXAH010000015">
    <property type="protein sequence ID" value="MBD1373008.1"/>
    <property type="molecule type" value="Genomic_DNA"/>
</dbReference>
<keyword evidence="1" id="KW-1133">Transmembrane helix</keyword>
<feature type="transmembrane region" description="Helical" evidence="1">
    <location>
        <begin position="122"/>
        <end position="148"/>
    </location>
</feature>
<organism evidence="2 3">
    <name type="scientific">Polycladospora coralii</name>
    <dbReference type="NCBI Taxonomy" id="2771432"/>
    <lineage>
        <taxon>Bacteria</taxon>
        <taxon>Bacillati</taxon>
        <taxon>Bacillota</taxon>
        <taxon>Bacilli</taxon>
        <taxon>Bacillales</taxon>
        <taxon>Thermoactinomycetaceae</taxon>
        <taxon>Polycladospora</taxon>
    </lineage>
</organism>